<protein>
    <submittedName>
        <fullName evidence="1">Uncharacterized protein</fullName>
    </submittedName>
</protein>
<accession>A0A1A8X097</accession>
<name>A0A1A8X097_PLAOA</name>
<organism evidence="1 2">
    <name type="scientific">Plasmodium ovale curtisi</name>
    <dbReference type="NCBI Taxonomy" id="864141"/>
    <lineage>
        <taxon>Eukaryota</taxon>
        <taxon>Sar</taxon>
        <taxon>Alveolata</taxon>
        <taxon>Apicomplexa</taxon>
        <taxon>Aconoidasida</taxon>
        <taxon>Haemosporida</taxon>
        <taxon>Plasmodiidae</taxon>
        <taxon>Plasmodium</taxon>
        <taxon>Plasmodium (Plasmodium)</taxon>
    </lineage>
</organism>
<dbReference type="Proteomes" id="UP000078546">
    <property type="component" value="Unassembled WGS sequence"/>
</dbReference>
<dbReference type="EMBL" id="FLQV01000876">
    <property type="protein sequence ID" value="SBS98664.1"/>
    <property type="molecule type" value="Genomic_DNA"/>
</dbReference>
<dbReference type="AlphaFoldDB" id="A0A1A8X097"/>
<gene>
    <name evidence="1" type="ORF">POVCU1_047870</name>
</gene>
<reference evidence="2" key="1">
    <citation type="submission" date="2016-05" db="EMBL/GenBank/DDBJ databases">
        <authorList>
            <person name="Naeem Raeece"/>
        </authorList>
    </citation>
    <scope>NUCLEOTIDE SEQUENCE [LARGE SCALE GENOMIC DNA]</scope>
</reference>
<sequence>MKVAKRVETFHGLRKESSVTSLPSPYAIIDKLICVKQVLAYVSIIICHPMYNGMCIGTGSNSDMSYKKEPVLPKNRIRKRYRTGDKETISSSLSLEINAGRICSFFERLNDVIFSMRLGVTGRGTSFASKNAALRALAKKGENRMTNSVHSRLSPFETKHIASLVNVQEKNVLDNKIIRELKQWGREKLLNREEILDEYLTYRHVLNDYINILQESKAEAESGEGNIEKVANYVGLTTAHSNARRR</sequence>
<evidence type="ECO:0000313" key="1">
    <source>
        <dbReference type="EMBL" id="SBS98664.1"/>
    </source>
</evidence>
<proteinExistence type="predicted"/>
<evidence type="ECO:0000313" key="2">
    <source>
        <dbReference type="Proteomes" id="UP000078546"/>
    </source>
</evidence>